<evidence type="ECO:0000313" key="1">
    <source>
        <dbReference type="EMBL" id="SFV53128.1"/>
    </source>
</evidence>
<dbReference type="EMBL" id="FPHB01000021">
    <property type="protein sequence ID" value="SFV53128.1"/>
    <property type="molecule type" value="Genomic_DNA"/>
</dbReference>
<organism evidence="1">
    <name type="scientific">hydrothermal vent metagenome</name>
    <dbReference type="NCBI Taxonomy" id="652676"/>
    <lineage>
        <taxon>unclassified sequences</taxon>
        <taxon>metagenomes</taxon>
        <taxon>ecological metagenomes</taxon>
    </lineage>
</organism>
<sequence length="288" mass="33837">MKLFYYAQTGHRIGLDRFRRAAAMIECLEDVDIRLLTSDYRIASVAREYGVKECVGIDVARNIANIAQRGDKLIFDSDEANPLMLEDMRSFFSVFVRIIDDKEPQRSQNEYIISPYYEDEQSLKSLMIAPRYFGGFKKDIPVSFFFGDDDYEKDLQKHLDFIDGIDLYLQLGFYYFLAYEDMLRERFDKIFEFEEYDQMVQRTDILITSSPQTALESLASGGRPIYFQREDYSKDLVPLLQELGIPTIFDYDKKELNSILENISDIAYKKVENNCYKTKNFLKNILNL</sequence>
<proteinExistence type="predicted"/>
<name>A0A1W1BI01_9ZZZZ</name>
<protein>
    <submittedName>
        <fullName evidence="1">Uncharacterized protein</fullName>
    </submittedName>
</protein>
<reference evidence="1" key="1">
    <citation type="submission" date="2016-10" db="EMBL/GenBank/DDBJ databases">
        <authorList>
            <person name="de Groot N.N."/>
        </authorList>
    </citation>
    <scope>NUCLEOTIDE SEQUENCE</scope>
</reference>
<accession>A0A1W1BI01</accession>
<gene>
    <name evidence="1" type="ORF">MNB_SM-7-62</name>
</gene>
<dbReference type="AlphaFoldDB" id="A0A1W1BI01"/>